<protein>
    <submittedName>
        <fullName evidence="2">Uncharacterized protein</fullName>
    </submittedName>
</protein>
<keyword evidence="1" id="KW-1133">Transmembrane helix</keyword>
<keyword evidence="3" id="KW-1185">Reference proteome</keyword>
<accession>A0A6J8BA95</accession>
<name>A0A6J8BA95_MYTCO</name>
<sequence length="324" mass="36708">MSDISVSLPMFLIKETSMAYVILPPARNITNLEGLKCVCYVARSMDLNKTMCSEDCAGYNFPSPPSNRDVINLGIQVDVSSSTFIQNHLWSFPCPPVWWPGFCTDLQSISTVNFSCQEITIILEVCLKQTEEKFYINLLSDCKIHLHCKEFKRLCSSEKYWHYCVDGTTHSVTNSVKEDNAKTHMNNTTEITMGNSVIDSGVSYIGPNNWHVLWALLVLIYIFVFVPCFLNFVIKRSLIEKIRNRCQRGRTKTVKTNCDDDEPPLIPAVHKELHSPVDAENSLFIPSRPDSMASSIGQEFDFPYADQSAAVSMYSLLIDDQDSR</sequence>
<dbReference type="EMBL" id="CACVKT020002890">
    <property type="protein sequence ID" value="CAC5380513.1"/>
    <property type="molecule type" value="Genomic_DNA"/>
</dbReference>
<keyword evidence="1" id="KW-0812">Transmembrane</keyword>
<reference evidence="2 3" key="1">
    <citation type="submission" date="2020-06" db="EMBL/GenBank/DDBJ databases">
        <authorList>
            <person name="Li R."/>
            <person name="Bekaert M."/>
        </authorList>
    </citation>
    <scope>NUCLEOTIDE SEQUENCE [LARGE SCALE GENOMIC DNA]</scope>
    <source>
        <strain evidence="3">wild</strain>
    </source>
</reference>
<gene>
    <name evidence="2" type="ORF">MCOR_16455</name>
</gene>
<evidence type="ECO:0000256" key="1">
    <source>
        <dbReference type="SAM" id="Phobius"/>
    </source>
</evidence>
<organism evidence="2 3">
    <name type="scientific">Mytilus coruscus</name>
    <name type="common">Sea mussel</name>
    <dbReference type="NCBI Taxonomy" id="42192"/>
    <lineage>
        <taxon>Eukaryota</taxon>
        <taxon>Metazoa</taxon>
        <taxon>Spiralia</taxon>
        <taxon>Lophotrochozoa</taxon>
        <taxon>Mollusca</taxon>
        <taxon>Bivalvia</taxon>
        <taxon>Autobranchia</taxon>
        <taxon>Pteriomorphia</taxon>
        <taxon>Mytilida</taxon>
        <taxon>Mytiloidea</taxon>
        <taxon>Mytilidae</taxon>
        <taxon>Mytilinae</taxon>
        <taxon>Mytilus</taxon>
    </lineage>
</organism>
<dbReference type="OrthoDB" id="6056932at2759"/>
<evidence type="ECO:0000313" key="2">
    <source>
        <dbReference type="EMBL" id="CAC5380513.1"/>
    </source>
</evidence>
<evidence type="ECO:0000313" key="3">
    <source>
        <dbReference type="Proteomes" id="UP000507470"/>
    </source>
</evidence>
<dbReference type="Proteomes" id="UP000507470">
    <property type="component" value="Unassembled WGS sequence"/>
</dbReference>
<proteinExistence type="predicted"/>
<feature type="transmembrane region" description="Helical" evidence="1">
    <location>
        <begin position="212"/>
        <end position="234"/>
    </location>
</feature>
<dbReference type="AlphaFoldDB" id="A0A6J8BA95"/>
<keyword evidence="1" id="KW-0472">Membrane</keyword>